<keyword evidence="2" id="KW-1185">Reference proteome</keyword>
<name>A0ACC1IZZ2_9FUNG</name>
<gene>
    <name evidence="1" type="primary">PUS7</name>
    <name evidence="1" type="ORF">FBU59_006522</name>
</gene>
<sequence>MPSSDTEQQQGDSKRAKISTDEPAKATECATAKPASKDSPFYQTETDVGITEFITPGWKGFDAVIKHRFCDFLVNEIDQSGKVVHLTSFTDADDPAPPKDENDLEVPEDPKEAFEEAFTHLTEILGAEDTQKIRTLLEADEDAEKAFV</sequence>
<comment type="caution">
    <text evidence="1">The sequence shown here is derived from an EMBL/GenBank/DDBJ whole genome shotgun (WGS) entry which is preliminary data.</text>
</comment>
<keyword evidence="1" id="KW-0413">Isomerase</keyword>
<evidence type="ECO:0000313" key="1">
    <source>
        <dbReference type="EMBL" id="KAJ1931991.1"/>
    </source>
</evidence>
<organism evidence="1 2">
    <name type="scientific">Linderina macrospora</name>
    <dbReference type="NCBI Taxonomy" id="4868"/>
    <lineage>
        <taxon>Eukaryota</taxon>
        <taxon>Fungi</taxon>
        <taxon>Fungi incertae sedis</taxon>
        <taxon>Zoopagomycota</taxon>
        <taxon>Kickxellomycotina</taxon>
        <taxon>Kickxellomycetes</taxon>
        <taxon>Kickxellales</taxon>
        <taxon>Kickxellaceae</taxon>
        <taxon>Linderina</taxon>
    </lineage>
</organism>
<accession>A0ACC1IZZ2</accession>
<evidence type="ECO:0000313" key="2">
    <source>
        <dbReference type="Proteomes" id="UP001150603"/>
    </source>
</evidence>
<protein>
    <submittedName>
        <fullName evidence="1">Multisubstrate pseudouridine synthase 7</fullName>
        <ecNumber evidence="1">5.4.99.27</ecNumber>
    </submittedName>
</protein>
<dbReference type="EC" id="5.4.99.27" evidence="1"/>
<dbReference type="EMBL" id="JANBPW010005741">
    <property type="protein sequence ID" value="KAJ1931991.1"/>
    <property type="molecule type" value="Genomic_DNA"/>
</dbReference>
<reference evidence="1" key="1">
    <citation type="submission" date="2022-07" db="EMBL/GenBank/DDBJ databases">
        <title>Phylogenomic reconstructions and comparative analyses of Kickxellomycotina fungi.</title>
        <authorList>
            <person name="Reynolds N.K."/>
            <person name="Stajich J.E."/>
            <person name="Barry K."/>
            <person name="Grigoriev I.V."/>
            <person name="Crous P."/>
            <person name="Smith M.E."/>
        </authorList>
    </citation>
    <scope>NUCLEOTIDE SEQUENCE</scope>
    <source>
        <strain evidence="1">NRRL 5244</strain>
    </source>
</reference>
<proteinExistence type="predicted"/>
<dbReference type="Proteomes" id="UP001150603">
    <property type="component" value="Unassembled WGS sequence"/>
</dbReference>
<feature type="non-terminal residue" evidence="1">
    <location>
        <position position="148"/>
    </location>
</feature>